<organism evidence="1 2">
    <name type="scientific">Portunus trituberculatus</name>
    <name type="common">Swimming crab</name>
    <name type="synonym">Neptunus trituberculatus</name>
    <dbReference type="NCBI Taxonomy" id="210409"/>
    <lineage>
        <taxon>Eukaryota</taxon>
        <taxon>Metazoa</taxon>
        <taxon>Ecdysozoa</taxon>
        <taxon>Arthropoda</taxon>
        <taxon>Crustacea</taxon>
        <taxon>Multicrustacea</taxon>
        <taxon>Malacostraca</taxon>
        <taxon>Eumalacostraca</taxon>
        <taxon>Eucarida</taxon>
        <taxon>Decapoda</taxon>
        <taxon>Pleocyemata</taxon>
        <taxon>Brachyura</taxon>
        <taxon>Eubrachyura</taxon>
        <taxon>Portunoidea</taxon>
        <taxon>Portunidae</taxon>
        <taxon>Portuninae</taxon>
        <taxon>Portunus</taxon>
    </lineage>
</organism>
<sequence>MFTKYSSPHERSSRRSSGQLVFAISQSHPSTPLHERHFPLRWPSPLMFSHAHLHSHSHTAQRFIA</sequence>
<keyword evidence="2" id="KW-1185">Reference proteome</keyword>
<name>A0A5B7I0J9_PORTR</name>
<protein>
    <submittedName>
        <fullName evidence="1">Uncharacterized protein</fullName>
    </submittedName>
</protein>
<dbReference type="EMBL" id="VSRR010041608">
    <property type="protein sequence ID" value="MPC75665.1"/>
    <property type="molecule type" value="Genomic_DNA"/>
</dbReference>
<comment type="caution">
    <text evidence="1">The sequence shown here is derived from an EMBL/GenBank/DDBJ whole genome shotgun (WGS) entry which is preliminary data.</text>
</comment>
<dbReference type="Proteomes" id="UP000324222">
    <property type="component" value="Unassembled WGS sequence"/>
</dbReference>
<accession>A0A5B7I0J9</accession>
<gene>
    <name evidence="1" type="ORF">E2C01_070058</name>
</gene>
<evidence type="ECO:0000313" key="2">
    <source>
        <dbReference type="Proteomes" id="UP000324222"/>
    </source>
</evidence>
<evidence type="ECO:0000313" key="1">
    <source>
        <dbReference type="EMBL" id="MPC75665.1"/>
    </source>
</evidence>
<dbReference type="AlphaFoldDB" id="A0A5B7I0J9"/>
<proteinExistence type="predicted"/>
<reference evidence="1 2" key="1">
    <citation type="submission" date="2019-05" db="EMBL/GenBank/DDBJ databases">
        <title>Another draft genome of Portunus trituberculatus and its Hox gene families provides insights of decapod evolution.</title>
        <authorList>
            <person name="Jeong J.-H."/>
            <person name="Song I."/>
            <person name="Kim S."/>
            <person name="Choi T."/>
            <person name="Kim D."/>
            <person name="Ryu S."/>
            <person name="Kim W."/>
        </authorList>
    </citation>
    <scope>NUCLEOTIDE SEQUENCE [LARGE SCALE GENOMIC DNA]</scope>
    <source>
        <tissue evidence="1">Muscle</tissue>
    </source>
</reference>